<proteinExistence type="predicted"/>
<dbReference type="Proteomes" id="UP000253790">
    <property type="component" value="Chromosome"/>
</dbReference>
<dbReference type="KEGG" id="orn:DV701_10910"/>
<gene>
    <name evidence="2" type="ORF">DV701_10910</name>
</gene>
<dbReference type="InterPro" id="IPR029058">
    <property type="entry name" value="AB_hydrolase_fold"/>
</dbReference>
<reference evidence="2 3" key="1">
    <citation type="submission" date="2018-07" db="EMBL/GenBank/DDBJ databases">
        <title>Complete genome sequencing of Ornithinimicrobium sp. AMA3305.</title>
        <authorList>
            <person name="Bae J.-W."/>
        </authorList>
    </citation>
    <scope>NUCLEOTIDE SEQUENCE [LARGE SCALE GENOMIC DNA]</scope>
    <source>
        <strain evidence="2 3">AMA3305</strain>
    </source>
</reference>
<evidence type="ECO:0000313" key="2">
    <source>
        <dbReference type="EMBL" id="AXH96563.1"/>
    </source>
</evidence>
<dbReference type="PANTHER" id="PTHR43037">
    <property type="entry name" value="UNNAMED PRODUCT-RELATED"/>
    <property type="match status" value="1"/>
</dbReference>
<organism evidence="2 3">
    <name type="scientific">Ornithinimicrobium avium</name>
    <dbReference type="NCBI Taxonomy" id="2283195"/>
    <lineage>
        <taxon>Bacteria</taxon>
        <taxon>Bacillati</taxon>
        <taxon>Actinomycetota</taxon>
        <taxon>Actinomycetes</taxon>
        <taxon>Micrococcales</taxon>
        <taxon>Ornithinimicrobiaceae</taxon>
        <taxon>Ornithinimicrobium</taxon>
    </lineage>
</organism>
<dbReference type="InterPro" id="IPR000801">
    <property type="entry name" value="Esterase-like"/>
</dbReference>
<evidence type="ECO:0000313" key="3">
    <source>
        <dbReference type="Proteomes" id="UP000253790"/>
    </source>
</evidence>
<dbReference type="Pfam" id="PF00756">
    <property type="entry name" value="Esterase"/>
    <property type="match status" value="1"/>
</dbReference>
<dbReference type="AlphaFoldDB" id="A0A345NNF5"/>
<dbReference type="InterPro" id="IPR050955">
    <property type="entry name" value="Plant_Biomass_Hydrol_Est"/>
</dbReference>
<name>A0A345NNF5_9MICO</name>
<evidence type="ECO:0000256" key="1">
    <source>
        <dbReference type="ARBA" id="ARBA00022729"/>
    </source>
</evidence>
<keyword evidence="3" id="KW-1185">Reference proteome</keyword>
<dbReference type="SUPFAM" id="SSF53474">
    <property type="entry name" value="alpha/beta-Hydrolases"/>
    <property type="match status" value="1"/>
</dbReference>
<protein>
    <submittedName>
        <fullName evidence="2">Alpha/beta fold hydrolase</fullName>
    </submittedName>
</protein>
<dbReference type="RefSeq" id="WP_114928328.1">
    <property type="nucleotide sequence ID" value="NZ_CP031229.1"/>
</dbReference>
<keyword evidence="2" id="KW-0378">Hydrolase</keyword>
<dbReference type="GO" id="GO:0016787">
    <property type="term" value="F:hydrolase activity"/>
    <property type="evidence" value="ECO:0007669"/>
    <property type="project" value="UniProtKB-KW"/>
</dbReference>
<dbReference type="PANTHER" id="PTHR43037:SF4">
    <property type="entry name" value="PEPTIDASE S9 PROLYL OLIGOPEPTIDASE CATALYTIC DOMAIN-CONTAINING PROTEIN"/>
    <property type="match status" value="1"/>
</dbReference>
<dbReference type="EMBL" id="CP031229">
    <property type="protein sequence ID" value="AXH96563.1"/>
    <property type="molecule type" value="Genomic_DNA"/>
</dbReference>
<sequence>MTTIGGAGLIRRRTLLRAGALAVAGAAGLPLSACSPRTDDRLAPVLEGRLSSAHLPGTEPRWRLALPEGAVATVVALHGHGGSLRTWFEPPLGPALAQRLGLAVAAVDGGDSYWHARADGTDAGTMVLEDLLPVLEREGAPVDRVGFTGFSMGGYGALLLATRLPPERVLGVAAMSSALFLSPAETSAGAFDDAADFAEHDVRARVDALRRLPVWMACGADDEFVEANHALAEQLPEAVTVFDEGRHDRAYLEGHWPAGMEFLAGQVGPGRA</sequence>
<keyword evidence="1" id="KW-0732">Signal</keyword>
<accession>A0A345NNF5</accession>
<dbReference type="OrthoDB" id="3210113at2"/>
<dbReference type="Gene3D" id="3.40.50.1820">
    <property type="entry name" value="alpha/beta hydrolase"/>
    <property type="match status" value="1"/>
</dbReference>